<dbReference type="KEGG" id="fya:KMW28_25160"/>
<protein>
    <submittedName>
        <fullName evidence="1">Uncharacterized protein</fullName>
    </submittedName>
</protein>
<organism evidence="1 2">
    <name type="scientific">Flammeovirga yaeyamensis</name>
    <dbReference type="NCBI Taxonomy" id="367791"/>
    <lineage>
        <taxon>Bacteria</taxon>
        <taxon>Pseudomonadati</taxon>
        <taxon>Bacteroidota</taxon>
        <taxon>Cytophagia</taxon>
        <taxon>Cytophagales</taxon>
        <taxon>Flammeovirgaceae</taxon>
        <taxon>Flammeovirga</taxon>
    </lineage>
</organism>
<sequence length="132" mass="15985">MKNKKIIIGFMLIIFLEPIYNQYLRLYNQFKIDEDYKELVSYIINKDRSWVKIKTKNNLYFFLHLDRKSYQIISEGDSLLHSKGEDSLYHKTMDGKMISNEIIYYYPTSWLHELLGDTLDIEGRYGKKPWKQ</sequence>
<dbReference type="AlphaFoldDB" id="A0AAX1N9H5"/>
<keyword evidence="2" id="KW-1185">Reference proteome</keyword>
<evidence type="ECO:0000313" key="2">
    <source>
        <dbReference type="Proteomes" id="UP000678679"/>
    </source>
</evidence>
<accession>A0AAX1N9H5</accession>
<reference evidence="1 2" key="1">
    <citation type="submission" date="2021-05" db="EMBL/GenBank/DDBJ databases">
        <title>Comparative genomic studies on the polysaccharide-degrading batcterial strains of the Flammeovirga genus.</title>
        <authorList>
            <person name="Zewei F."/>
            <person name="Zheng Z."/>
            <person name="Yu L."/>
            <person name="Ruyue G."/>
            <person name="Yanhong M."/>
            <person name="Yuanyuan C."/>
            <person name="Jingyan G."/>
            <person name="Wenjun H."/>
        </authorList>
    </citation>
    <scope>NUCLEOTIDE SEQUENCE [LARGE SCALE GENOMIC DNA]</scope>
    <source>
        <strain evidence="1 2">NBRC:100898</strain>
    </source>
</reference>
<evidence type="ECO:0000313" key="1">
    <source>
        <dbReference type="EMBL" id="QWG04184.1"/>
    </source>
</evidence>
<dbReference type="EMBL" id="CP076133">
    <property type="protein sequence ID" value="QWG04184.1"/>
    <property type="molecule type" value="Genomic_DNA"/>
</dbReference>
<gene>
    <name evidence="1" type="ORF">KMW28_25160</name>
</gene>
<dbReference type="Proteomes" id="UP000678679">
    <property type="component" value="Chromosome 2"/>
</dbReference>
<proteinExistence type="predicted"/>
<dbReference type="RefSeq" id="WP_169663672.1">
    <property type="nucleotide sequence ID" value="NZ_CP076133.1"/>
</dbReference>
<name>A0AAX1N9H5_9BACT</name>